<comment type="caution">
    <text evidence="1">The sequence shown here is derived from an EMBL/GenBank/DDBJ whole genome shotgun (WGS) entry which is preliminary data.</text>
</comment>
<accession>A0ACB8UIX7</accession>
<evidence type="ECO:0000313" key="2">
    <source>
        <dbReference type="Proteomes" id="UP001055072"/>
    </source>
</evidence>
<dbReference type="EMBL" id="MU274900">
    <property type="protein sequence ID" value="KAI0094333.1"/>
    <property type="molecule type" value="Genomic_DNA"/>
</dbReference>
<dbReference type="Proteomes" id="UP001055072">
    <property type="component" value="Unassembled WGS sequence"/>
</dbReference>
<proteinExistence type="predicted"/>
<reference evidence="1" key="1">
    <citation type="journal article" date="2021" name="Environ. Microbiol.">
        <title>Gene family expansions and transcriptome signatures uncover fungal adaptations to wood decay.</title>
        <authorList>
            <person name="Hage H."/>
            <person name="Miyauchi S."/>
            <person name="Viragh M."/>
            <person name="Drula E."/>
            <person name="Min B."/>
            <person name="Chaduli D."/>
            <person name="Navarro D."/>
            <person name="Favel A."/>
            <person name="Norest M."/>
            <person name="Lesage-Meessen L."/>
            <person name="Balint B."/>
            <person name="Merenyi Z."/>
            <person name="de Eugenio L."/>
            <person name="Morin E."/>
            <person name="Martinez A.T."/>
            <person name="Baldrian P."/>
            <person name="Stursova M."/>
            <person name="Martinez M.J."/>
            <person name="Novotny C."/>
            <person name="Magnuson J.K."/>
            <person name="Spatafora J.W."/>
            <person name="Maurice S."/>
            <person name="Pangilinan J."/>
            <person name="Andreopoulos W."/>
            <person name="LaButti K."/>
            <person name="Hundley H."/>
            <person name="Na H."/>
            <person name="Kuo A."/>
            <person name="Barry K."/>
            <person name="Lipzen A."/>
            <person name="Henrissat B."/>
            <person name="Riley R."/>
            <person name="Ahrendt S."/>
            <person name="Nagy L.G."/>
            <person name="Grigoriev I.V."/>
            <person name="Martin F."/>
            <person name="Rosso M.N."/>
        </authorList>
    </citation>
    <scope>NUCLEOTIDE SEQUENCE</scope>
    <source>
        <strain evidence="1">CBS 384.51</strain>
    </source>
</reference>
<sequence>MSTPPNVKILTVGSAAGSLRELFTKIKAIDAKHGKFDLVLCTGDFFGPPKDEGEEYKEDDEIIQLLNGKLEVPLECFIMQGEHSLPQPVIEQFAKTGGQLAHKIFLLHKSGVMTTAHGLRIACLGGIYDANLYSVSETVHGFTSPFFTSLTVEKLLANTMANSTDTKNSSYDSLAAIRAGSSNSQLIDILLTNAFPAHITAFSSAPLPTPIFPPPTLVSDPVADVVRRIKPRYHFVAGGGSQTSPQFWEREPFVWDGEDGRVTRFLSLGAFGGPVPATGKKPRWFYAFSISPQSSTPAPVSRPPNATKNPFTDVKMTQGTKRQLAVDDAGENFRWGAVKQGSKRSRTEATEPGKPPPGYKCKICESPDHFINDCPDRAKPKEGYVCKICNESGHFVRDCPVKNAVGDTGGKKPREGYVCRACGSENHYIQDCPTAQARPKGHRAPPKEIAPDSCWFCLSNPNLAKHLIVSIGSECYVTLPKGQIIPTHSASDHPKANIPKVPGGGHVLIVPITHYPTYATIPEDLARPIVEETNKYKSALRAFYAKHHCHPVSFEVGRLTAKGGHAHIQAVPVPTSISASTILDTFTKEGQRLGIDFEVQEPDEGDGRVPAGDRGYFKVDLPDGKRMVHWLRDGVPFGVQFGRQVLVSLLGMPERFDWKECDQDEEDDKKDVKAFKEAFSVFDPTL</sequence>
<name>A0ACB8UIX7_9APHY</name>
<protein>
    <submittedName>
        <fullName evidence="1">CwfJ C-terminus 1-domain-containing protein-like protein</fullName>
    </submittedName>
</protein>
<organism evidence="1 2">
    <name type="scientific">Irpex rosettiformis</name>
    <dbReference type="NCBI Taxonomy" id="378272"/>
    <lineage>
        <taxon>Eukaryota</taxon>
        <taxon>Fungi</taxon>
        <taxon>Dikarya</taxon>
        <taxon>Basidiomycota</taxon>
        <taxon>Agaricomycotina</taxon>
        <taxon>Agaricomycetes</taxon>
        <taxon>Polyporales</taxon>
        <taxon>Irpicaceae</taxon>
        <taxon>Irpex</taxon>
    </lineage>
</organism>
<keyword evidence="2" id="KW-1185">Reference proteome</keyword>
<evidence type="ECO:0000313" key="1">
    <source>
        <dbReference type="EMBL" id="KAI0094333.1"/>
    </source>
</evidence>
<gene>
    <name evidence="1" type="ORF">BDY19DRAFT_901543</name>
</gene>